<name>A0A6A4GSH8_9AGAR</name>
<gene>
    <name evidence="2" type="ORF">BT96DRAFT_1074060</name>
</gene>
<evidence type="ECO:0000256" key="1">
    <source>
        <dbReference type="SAM" id="MobiDB-lite"/>
    </source>
</evidence>
<dbReference type="AlphaFoldDB" id="A0A6A4GSH8"/>
<evidence type="ECO:0000313" key="2">
    <source>
        <dbReference type="EMBL" id="KAE9388396.1"/>
    </source>
</evidence>
<proteinExistence type="predicted"/>
<evidence type="ECO:0000313" key="3">
    <source>
        <dbReference type="Proteomes" id="UP000799118"/>
    </source>
</evidence>
<dbReference type="OrthoDB" id="3068459at2759"/>
<accession>A0A6A4GSH8</accession>
<sequence>MSSSVHFPSTAANTLPRAPGLKRAVRVPNHKASNRHIACVGENEPYKVTFCSSFENTYTTVTFKPPKRRVMHSDAGFFRSSTRRSLAVEKEAIKGPAVVEGKTKMGYRKLLKMKVHQLLQRNSSVSTVATASDTSSSSSSSSTASSSTQPTHSGFASCVAIEPSRKGTSLFHFGRPRNTSNASKAATVALGMTSANRTPNAPVKSVLESFAALALSMTPDRSSLAAHIALDQAARELAESLNRESSEDPSFHHFFQDREWEDDDEETLARISDHWGL</sequence>
<reference evidence="2" key="1">
    <citation type="journal article" date="2019" name="Environ. Microbiol.">
        <title>Fungal ecological strategies reflected in gene transcription - a case study of two litter decomposers.</title>
        <authorList>
            <person name="Barbi F."/>
            <person name="Kohler A."/>
            <person name="Barry K."/>
            <person name="Baskaran P."/>
            <person name="Daum C."/>
            <person name="Fauchery L."/>
            <person name="Ihrmark K."/>
            <person name="Kuo A."/>
            <person name="LaButti K."/>
            <person name="Lipzen A."/>
            <person name="Morin E."/>
            <person name="Grigoriev I.V."/>
            <person name="Henrissat B."/>
            <person name="Lindahl B."/>
            <person name="Martin F."/>
        </authorList>
    </citation>
    <scope>NUCLEOTIDE SEQUENCE</scope>
    <source>
        <strain evidence="2">JB14</strain>
    </source>
</reference>
<keyword evidence="3" id="KW-1185">Reference proteome</keyword>
<feature type="compositionally biased region" description="Low complexity" evidence="1">
    <location>
        <begin position="123"/>
        <end position="148"/>
    </location>
</feature>
<feature type="region of interest" description="Disordered" evidence="1">
    <location>
        <begin position="122"/>
        <end position="154"/>
    </location>
</feature>
<dbReference type="EMBL" id="ML769746">
    <property type="protein sequence ID" value="KAE9388396.1"/>
    <property type="molecule type" value="Genomic_DNA"/>
</dbReference>
<organism evidence="2 3">
    <name type="scientific">Gymnopus androsaceus JB14</name>
    <dbReference type="NCBI Taxonomy" id="1447944"/>
    <lineage>
        <taxon>Eukaryota</taxon>
        <taxon>Fungi</taxon>
        <taxon>Dikarya</taxon>
        <taxon>Basidiomycota</taxon>
        <taxon>Agaricomycotina</taxon>
        <taxon>Agaricomycetes</taxon>
        <taxon>Agaricomycetidae</taxon>
        <taxon>Agaricales</taxon>
        <taxon>Marasmiineae</taxon>
        <taxon>Omphalotaceae</taxon>
        <taxon>Gymnopus</taxon>
    </lineage>
</organism>
<dbReference type="Proteomes" id="UP000799118">
    <property type="component" value="Unassembled WGS sequence"/>
</dbReference>
<protein>
    <submittedName>
        <fullName evidence="2">Uncharacterized protein</fullName>
    </submittedName>
</protein>